<feature type="signal peptide" evidence="1">
    <location>
        <begin position="1"/>
        <end position="25"/>
    </location>
</feature>
<sequence length="152" mass="16903">MRHGSLIVRLLFRVGLLTIGGGGEGSSIEMPLPLLICVMTEVTMMGGGIADWLNWCTRNWEVITAKEIFPTLVVSVIQESTKIAEISETFKLKANLFRAINGAKTDVHTPSQGLSDIQKDLNMEIWTKTFKKGQQMNFDKITQFISDELSLA</sequence>
<proteinExistence type="predicted"/>
<dbReference type="EnsemblPlants" id="evm.model.04.1123">
    <property type="protein sequence ID" value="cds.evm.model.04.1123"/>
    <property type="gene ID" value="evm.TU.04.1123"/>
</dbReference>
<name>A0A803PBT7_CANSA</name>
<dbReference type="EMBL" id="UZAU01000372">
    <property type="status" value="NOT_ANNOTATED_CDS"/>
    <property type="molecule type" value="Genomic_DNA"/>
</dbReference>
<dbReference type="Proteomes" id="UP000596661">
    <property type="component" value="Chromosome 4"/>
</dbReference>
<reference evidence="2" key="1">
    <citation type="submission" date="2018-11" db="EMBL/GenBank/DDBJ databases">
        <authorList>
            <person name="Grassa J C."/>
        </authorList>
    </citation>
    <scope>NUCLEOTIDE SEQUENCE [LARGE SCALE GENOMIC DNA]</scope>
</reference>
<keyword evidence="1" id="KW-0732">Signal</keyword>
<evidence type="ECO:0000313" key="3">
    <source>
        <dbReference type="Proteomes" id="UP000596661"/>
    </source>
</evidence>
<evidence type="ECO:0000313" key="2">
    <source>
        <dbReference type="EnsemblPlants" id="cds.evm.model.04.1123"/>
    </source>
</evidence>
<dbReference type="AlphaFoldDB" id="A0A803PBT7"/>
<organism evidence="2 3">
    <name type="scientific">Cannabis sativa</name>
    <name type="common">Hemp</name>
    <name type="synonym">Marijuana</name>
    <dbReference type="NCBI Taxonomy" id="3483"/>
    <lineage>
        <taxon>Eukaryota</taxon>
        <taxon>Viridiplantae</taxon>
        <taxon>Streptophyta</taxon>
        <taxon>Embryophyta</taxon>
        <taxon>Tracheophyta</taxon>
        <taxon>Spermatophyta</taxon>
        <taxon>Magnoliopsida</taxon>
        <taxon>eudicotyledons</taxon>
        <taxon>Gunneridae</taxon>
        <taxon>Pentapetalae</taxon>
        <taxon>rosids</taxon>
        <taxon>fabids</taxon>
        <taxon>Rosales</taxon>
        <taxon>Cannabaceae</taxon>
        <taxon>Cannabis</taxon>
    </lineage>
</organism>
<protein>
    <submittedName>
        <fullName evidence="2">Uncharacterized protein</fullName>
    </submittedName>
</protein>
<keyword evidence="3" id="KW-1185">Reference proteome</keyword>
<dbReference type="Gramene" id="evm.model.04.1123">
    <property type="protein sequence ID" value="cds.evm.model.04.1123"/>
    <property type="gene ID" value="evm.TU.04.1123"/>
</dbReference>
<evidence type="ECO:0000256" key="1">
    <source>
        <dbReference type="SAM" id="SignalP"/>
    </source>
</evidence>
<reference evidence="2" key="2">
    <citation type="submission" date="2021-03" db="UniProtKB">
        <authorList>
            <consortium name="EnsemblPlants"/>
        </authorList>
    </citation>
    <scope>IDENTIFICATION</scope>
</reference>
<accession>A0A803PBT7</accession>
<feature type="chain" id="PRO_5030631169" evidence="1">
    <location>
        <begin position="26"/>
        <end position="152"/>
    </location>
</feature>